<reference evidence="2" key="1">
    <citation type="submission" date="2013-07" db="EMBL/GenBank/DDBJ databases">
        <title>The genome of an arbuscular mycorrhizal fungus provides insights into the evolution of the oldest plant symbiosis.</title>
        <authorList>
            <consortium name="DOE Joint Genome Institute"/>
            <person name="Tisserant E."/>
            <person name="Malbreil M."/>
            <person name="Kuo A."/>
            <person name="Kohler A."/>
            <person name="Symeonidi A."/>
            <person name="Balestrini R."/>
            <person name="Charron P."/>
            <person name="Duensing N."/>
            <person name="Frei-dit-Frey N."/>
            <person name="Gianinazzi-Pearson V."/>
            <person name="Gilbert B."/>
            <person name="Handa Y."/>
            <person name="Hijri M."/>
            <person name="Kaul R."/>
            <person name="Kawaguchi M."/>
            <person name="Krajinski F."/>
            <person name="Lammers P."/>
            <person name="Lapierre D."/>
            <person name="Masclaux F.G."/>
            <person name="Murat C."/>
            <person name="Morin E."/>
            <person name="Ndikumana S."/>
            <person name="Pagni M."/>
            <person name="Petitpierre D."/>
            <person name="Requena N."/>
            <person name="Rosikiewicz P."/>
            <person name="Riley R."/>
            <person name="Saito K."/>
            <person name="San Clemente H."/>
            <person name="Shapiro H."/>
            <person name="van Tuinen D."/>
            <person name="Becard G."/>
            <person name="Bonfante P."/>
            <person name="Paszkowski U."/>
            <person name="Shachar-Hill Y."/>
            <person name="Young J.P."/>
            <person name="Sanders I.R."/>
            <person name="Henrissat B."/>
            <person name="Rensing S.A."/>
            <person name="Grigoriev I.V."/>
            <person name="Corradi N."/>
            <person name="Roux C."/>
            <person name="Martin F."/>
        </authorList>
    </citation>
    <scope>NUCLEOTIDE SEQUENCE</scope>
    <source>
        <strain evidence="2">DAOM 197198</strain>
    </source>
</reference>
<evidence type="ECO:0000313" key="2">
    <source>
        <dbReference type="EMBL" id="ESA06143.1"/>
    </source>
</evidence>
<name>U9TIL3_RHIID</name>
<dbReference type="VEuPathDB" id="FungiDB:RhiirFUN_012070"/>
<dbReference type="EMBL" id="KI292012">
    <property type="protein sequence ID" value="ESA06143.1"/>
    <property type="molecule type" value="Genomic_DNA"/>
</dbReference>
<organism evidence="2">
    <name type="scientific">Rhizophagus irregularis (strain DAOM 181602 / DAOM 197198 / MUCL 43194)</name>
    <name type="common">Arbuscular mycorrhizal fungus</name>
    <name type="synonym">Glomus intraradices</name>
    <dbReference type="NCBI Taxonomy" id="747089"/>
    <lineage>
        <taxon>Eukaryota</taxon>
        <taxon>Fungi</taxon>
        <taxon>Fungi incertae sedis</taxon>
        <taxon>Mucoromycota</taxon>
        <taxon>Glomeromycotina</taxon>
        <taxon>Glomeromycetes</taxon>
        <taxon>Glomerales</taxon>
        <taxon>Glomeraceae</taxon>
        <taxon>Rhizophagus</taxon>
    </lineage>
</organism>
<gene>
    <name evidence="2" type="ORF">GLOINDRAFT_34563</name>
</gene>
<sequence length="169" mass="19224">MPGGPAKRLAKFAKDCKEKRLRPFSSYKTKKDLSEVLRKYGVKDERITYILQFVPKITLNPQLEVVGRPCGLRNQGARGTNLHHGGEATPNSHGFAQNVVQCESDYQTNKRRFRKGLRLSLLVMESSPRLRNGTFSSKSRKEFHARVKSNTTLVSPRPTLENEAELRKN</sequence>
<proteinExistence type="predicted"/>
<protein>
    <submittedName>
        <fullName evidence="2">Uncharacterized protein</fullName>
    </submittedName>
</protein>
<accession>U9TIL3</accession>
<feature type="non-terminal residue" evidence="2">
    <location>
        <position position="169"/>
    </location>
</feature>
<feature type="region of interest" description="Disordered" evidence="1">
    <location>
        <begin position="132"/>
        <end position="169"/>
    </location>
</feature>
<dbReference type="HOGENOM" id="CLU_1582437_0_0_1"/>
<dbReference type="AlphaFoldDB" id="U9TIL3"/>
<evidence type="ECO:0000256" key="1">
    <source>
        <dbReference type="SAM" id="MobiDB-lite"/>
    </source>
</evidence>